<dbReference type="InterPro" id="IPR052551">
    <property type="entry name" value="UV-DNA_repair_photolyase"/>
</dbReference>
<keyword evidence="2" id="KW-0456">Lyase</keyword>
<dbReference type="EMBL" id="JAWXXP010000001">
    <property type="protein sequence ID" value="MDX5991917.1"/>
    <property type="molecule type" value="Genomic_DNA"/>
</dbReference>
<dbReference type="RefSeq" id="WP_074675632.1">
    <property type="nucleotide sequence ID" value="NZ_CBCSET010000001.1"/>
</dbReference>
<dbReference type="InterPro" id="IPR007357">
    <property type="entry name" value="PhrB-like"/>
</dbReference>
<proteinExistence type="predicted"/>
<evidence type="ECO:0000313" key="4">
    <source>
        <dbReference type="Proteomes" id="UP001278050"/>
    </source>
</evidence>
<dbReference type="SUPFAM" id="SSF48173">
    <property type="entry name" value="Cryptochrome/photolyase FAD-binding domain"/>
    <property type="match status" value="1"/>
</dbReference>
<dbReference type="InterPro" id="IPR014729">
    <property type="entry name" value="Rossmann-like_a/b/a_fold"/>
</dbReference>
<accession>A0A1G6W251</accession>
<dbReference type="PANTHER" id="PTHR38657:SF1">
    <property type="entry name" value="SLR1343 PROTEIN"/>
    <property type="match status" value="1"/>
</dbReference>
<dbReference type="EMBL" id="FNAE01000001">
    <property type="protein sequence ID" value="SDD59136.1"/>
    <property type="molecule type" value="Genomic_DNA"/>
</dbReference>
<dbReference type="PANTHER" id="PTHR38657">
    <property type="entry name" value="SLR1343 PROTEIN"/>
    <property type="match status" value="1"/>
</dbReference>
<dbReference type="Pfam" id="PF04244">
    <property type="entry name" value="DPRP"/>
    <property type="match status" value="1"/>
</dbReference>
<reference evidence="1 4" key="2">
    <citation type="submission" date="2023-11" db="EMBL/GenBank/DDBJ databases">
        <title>MicrobeMod: A computational toolkit for identifying prokaryotic methylation and restriction-modification with nanopore sequencing.</title>
        <authorList>
            <person name="Crits-Christoph A."/>
            <person name="Kang S.C."/>
            <person name="Lee H."/>
            <person name="Ostrov N."/>
        </authorList>
    </citation>
    <scope>NUCLEOTIDE SEQUENCE [LARGE SCALE GENOMIC DNA]</scope>
    <source>
        <strain evidence="1 4">ATCC BAA-571</strain>
    </source>
</reference>
<evidence type="ECO:0000313" key="2">
    <source>
        <dbReference type="EMBL" id="SDD59136.1"/>
    </source>
</evidence>
<dbReference type="OrthoDB" id="5288100at2"/>
<dbReference type="Gene3D" id="1.10.10.1710">
    <property type="entry name" value="Deoxyribodipyrimidine photolyase-related"/>
    <property type="match status" value="1"/>
</dbReference>
<dbReference type="AlphaFoldDB" id="A0A1G6W251"/>
<dbReference type="Gene3D" id="3.40.50.620">
    <property type="entry name" value="HUPs"/>
    <property type="match status" value="1"/>
</dbReference>
<dbReference type="Proteomes" id="UP000182413">
    <property type="component" value="Unassembled WGS sequence"/>
</dbReference>
<dbReference type="Gene3D" id="1.25.40.80">
    <property type="match status" value="1"/>
</dbReference>
<sequence length="511" mass="58288">MTVRRLILILGDQLTQGLGALGDIEPVHDHVLLAEVMEEASHVPHHPKKIALIFSAMRHFAEALRERGIQVHYVTLDDPENSGSLPGELLRWTQFLNPAEVYMTECGDWRLEQALRHCGVPIHWHQDNRFLCTRDAFAAWAKGRKQLRMEFFYREMRRASGLLLNADGTPEGGAWNFDADNRKALPKGVRPPAPLRVEPDAITRDVLALVGQRFASHYGSLEGFDYPVTAEQAERLWQHFLAQGLADFGDYQDAMADGEPFLFHSRISAALNIGLLDLRRICAEVEAAYRSGDVPLNAAEGFIRQLIGWREYVRGIYWLRMPEYAEGNRFGNSRALPEFYWTGKTRMNCMRQAIGQTLEHAYAHHIQRLMVTGNFALLAGIVPKDICDWYLAVYMDAFDWVELPNTLGMVMHADGGYLGSKPYCASGQYIKRMSNHCQGCSYKVSESTGESACPFNALYWHFLMRHREPLERNPRLGMVYRNLARMTEAKQQALWDWGERLLARLDAGEML</sequence>
<dbReference type="GO" id="GO:0016829">
    <property type="term" value="F:lyase activity"/>
    <property type="evidence" value="ECO:0007669"/>
    <property type="project" value="UniProtKB-KW"/>
</dbReference>
<organism evidence="2 3">
    <name type="scientific">Ectopseudomonas alcaliphila</name>
    <dbReference type="NCBI Taxonomy" id="101564"/>
    <lineage>
        <taxon>Bacteria</taxon>
        <taxon>Pseudomonadati</taxon>
        <taxon>Pseudomonadota</taxon>
        <taxon>Gammaproteobacteria</taxon>
        <taxon>Pseudomonadales</taxon>
        <taxon>Pseudomonadaceae</taxon>
        <taxon>Ectopseudomonas</taxon>
    </lineage>
</organism>
<dbReference type="Proteomes" id="UP001278050">
    <property type="component" value="Unassembled WGS sequence"/>
</dbReference>
<dbReference type="InterPro" id="IPR036134">
    <property type="entry name" value="Crypto/Photolyase_FAD-like_sf"/>
</dbReference>
<dbReference type="Gene3D" id="1.10.579.10">
    <property type="entry name" value="DNA Cyclobutane Dipyrimidine Photolyase, subunit A, domain 3"/>
    <property type="match status" value="1"/>
</dbReference>
<evidence type="ECO:0000313" key="3">
    <source>
        <dbReference type="Proteomes" id="UP000182413"/>
    </source>
</evidence>
<keyword evidence="4" id="KW-1185">Reference proteome</keyword>
<gene>
    <name evidence="2" type="ORF">SAMN05216575_101879</name>
    <name evidence="1" type="ORF">SIM71_07610</name>
</gene>
<evidence type="ECO:0000313" key="1">
    <source>
        <dbReference type="EMBL" id="MDX5991917.1"/>
    </source>
</evidence>
<protein>
    <submittedName>
        <fullName evidence="1">Cryptochrome/photolyase family protein</fullName>
    </submittedName>
    <submittedName>
        <fullName evidence="2">Deoxyribodipyrimidine photolyase-related protein</fullName>
    </submittedName>
</protein>
<name>A0A1G6W251_9GAMM</name>
<reference evidence="2 3" key="1">
    <citation type="submission" date="2016-10" db="EMBL/GenBank/DDBJ databases">
        <authorList>
            <person name="de Groot N.N."/>
        </authorList>
    </citation>
    <scope>NUCLEOTIDE SEQUENCE [LARGE SCALE GENOMIC DNA]</scope>
    <source>
        <strain evidence="2 3">JCM 10630</strain>
    </source>
</reference>